<dbReference type="EMBL" id="QSJG01000035">
    <property type="protein sequence ID" value="RHD50145.1"/>
    <property type="molecule type" value="Genomic_DNA"/>
</dbReference>
<dbReference type="InterPro" id="IPR050792">
    <property type="entry name" value="ADP-ribosylglycohydrolase"/>
</dbReference>
<dbReference type="Proteomes" id="UP000284916">
    <property type="component" value="Unassembled WGS sequence"/>
</dbReference>
<dbReference type="SUPFAM" id="SSF101478">
    <property type="entry name" value="ADP-ribosylglycohydrolase"/>
    <property type="match status" value="1"/>
</dbReference>
<dbReference type="InterPro" id="IPR036705">
    <property type="entry name" value="Ribosyl_crysJ1_sf"/>
</dbReference>
<sequence>MIGSILGDIAGSVYEFRNIKTKEFPFLTPQKGYTDDSILTLATADWLLHGGDCATYYFRYATRYPCPLGGFGGRFREWLRQGQQTGQLRPYGSCGNGSAMRVGPVGWAFRTEEETLEAARTSAACTHNHPEGIKGAQATALCIFLARNGKSKEDIKNTVEAKFGYNLNFTCDDIRDTYQWDATCQGTVPQAIRAFLDGTDFEDCIRTAISLGGDSDTLACITGSIAEAFYGIPPALHAQTMHYLPTHFQQIVTEFEGKFGPEIR</sequence>
<evidence type="ECO:0000313" key="2">
    <source>
        <dbReference type="EMBL" id="RHD50145.1"/>
    </source>
</evidence>
<feature type="binding site" evidence="1">
    <location>
        <position position="34"/>
    </location>
    <ligand>
        <name>Mg(2+)</name>
        <dbReference type="ChEBI" id="CHEBI:18420"/>
        <label>1</label>
    </ligand>
</feature>
<feature type="binding site" evidence="1">
    <location>
        <position position="217"/>
    </location>
    <ligand>
        <name>Mg(2+)</name>
        <dbReference type="ChEBI" id="CHEBI:18420"/>
        <label>1</label>
    </ligand>
</feature>
<feature type="binding site" evidence="1">
    <location>
        <position position="214"/>
    </location>
    <ligand>
        <name>Mg(2+)</name>
        <dbReference type="ChEBI" id="CHEBI:18420"/>
        <label>1</label>
    </ligand>
</feature>
<evidence type="ECO:0000256" key="1">
    <source>
        <dbReference type="PIRSR" id="PIRSR605502-1"/>
    </source>
</evidence>
<dbReference type="RefSeq" id="WP_118165880.1">
    <property type="nucleotide sequence ID" value="NZ_NAKJ01000004.1"/>
</dbReference>
<dbReference type="GO" id="GO:0016787">
    <property type="term" value="F:hydrolase activity"/>
    <property type="evidence" value="ECO:0007669"/>
    <property type="project" value="UniProtKB-KW"/>
</dbReference>
<keyword evidence="1" id="KW-0479">Metal-binding</keyword>
<organism evidence="2 4">
    <name type="scientific">Phocaeicola plebeius</name>
    <dbReference type="NCBI Taxonomy" id="310297"/>
    <lineage>
        <taxon>Bacteria</taxon>
        <taxon>Pseudomonadati</taxon>
        <taxon>Bacteroidota</taxon>
        <taxon>Bacteroidia</taxon>
        <taxon>Bacteroidales</taxon>
        <taxon>Bacteroidaceae</taxon>
        <taxon>Phocaeicola</taxon>
    </lineage>
</organism>
<name>A0A414FM99_9BACT</name>
<dbReference type="GO" id="GO:0046872">
    <property type="term" value="F:metal ion binding"/>
    <property type="evidence" value="ECO:0007669"/>
    <property type="project" value="UniProtKB-KW"/>
</dbReference>
<dbReference type="EMBL" id="QROI01000024">
    <property type="protein sequence ID" value="RHL12190.1"/>
    <property type="molecule type" value="Genomic_DNA"/>
</dbReference>
<feature type="binding site" evidence="1">
    <location>
        <position position="36"/>
    </location>
    <ligand>
        <name>Mg(2+)</name>
        <dbReference type="ChEBI" id="CHEBI:18420"/>
        <label>1</label>
    </ligand>
</feature>
<accession>A0A414FM99</accession>
<evidence type="ECO:0000313" key="4">
    <source>
        <dbReference type="Proteomes" id="UP000284361"/>
    </source>
</evidence>
<dbReference type="PANTHER" id="PTHR16222:SF12">
    <property type="entry name" value="ADP-RIBOSYLGLYCOHYDROLASE-RELATED"/>
    <property type="match status" value="1"/>
</dbReference>
<dbReference type="Pfam" id="PF03747">
    <property type="entry name" value="ADP_ribosyl_GH"/>
    <property type="match status" value="1"/>
</dbReference>
<proteinExistence type="predicted"/>
<gene>
    <name evidence="3" type="ORF">DW035_13625</name>
    <name evidence="2" type="ORF">DW789_13335</name>
</gene>
<comment type="caution">
    <text evidence="2">The sequence shown here is derived from an EMBL/GenBank/DDBJ whole genome shotgun (WGS) entry which is preliminary data.</text>
</comment>
<dbReference type="Gene3D" id="1.10.4080.10">
    <property type="entry name" value="ADP-ribosylation/Crystallin J1"/>
    <property type="match status" value="1"/>
</dbReference>
<protein>
    <submittedName>
        <fullName evidence="2">ADP-ribosylglycohydrolase family protein</fullName>
    </submittedName>
</protein>
<keyword evidence="1" id="KW-0460">Magnesium</keyword>
<dbReference type="Proteomes" id="UP000284361">
    <property type="component" value="Unassembled WGS sequence"/>
</dbReference>
<evidence type="ECO:0000313" key="3">
    <source>
        <dbReference type="EMBL" id="RHL12190.1"/>
    </source>
</evidence>
<evidence type="ECO:0000313" key="5">
    <source>
        <dbReference type="Proteomes" id="UP000284916"/>
    </source>
</evidence>
<comment type="cofactor">
    <cofactor evidence="1">
        <name>Mg(2+)</name>
        <dbReference type="ChEBI" id="CHEBI:18420"/>
    </cofactor>
    <text evidence="1">Binds 2 magnesium ions per subunit.</text>
</comment>
<reference evidence="4 5" key="1">
    <citation type="submission" date="2018-08" db="EMBL/GenBank/DDBJ databases">
        <title>A genome reference for cultivated species of the human gut microbiota.</title>
        <authorList>
            <person name="Zou Y."/>
            <person name="Xue W."/>
            <person name="Luo G."/>
        </authorList>
    </citation>
    <scope>NUCLEOTIDE SEQUENCE [LARGE SCALE GENOMIC DNA]</scope>
    <source>
        <strain evidence="3 5">AF39-11</strain>
        <strain evidence="2 4">AM31-10</strain>
    </source>
</reference>
<keyword evidence="2" id="KW-0378">Hydrolase</keyword>
<dbReference type="PANTHER" id="PTHR16222">
    <property type="entry name" value="ADP-RIBOSYLGLYCOHYDROLASE"/>
    <property type="match status" value="1"/>
</dbReference>
<dbReference type="AlphaFoldDB" id="A0A414FM99"/>
<dbReference type="InterPro" id="IPR005502">
    <property type="entry name" value="Ribosyl_crysJ1"/>
</dbReference>
<feature type="binding site" evidence="1">
    <location>
        <position position="35"/>
    </location>
    <ligand>
        <name>Mg(2+)</name>
        <dbReference type="ChEBI" id="CHEBI:18420"/>
        <label>1</label>
    </ligand>
</feature>
<feature type="binding site" evidence="1">
    <location>
        <position position="216"/>
    </location>
    <ligand>
        <name>Mg(2+)</name>
        <dbReference type="ChEBI" id="CHEBI:18420"/>
        <label>1</label>
    </ligand>
</feature>